<dbReference type="InterPro" id="IPR029058">
    <property type="entry name" value="AB_hydrolase_fold"/>
</dbReference>
<proteinExistence type="predicted"/>
<dbReference type="Pfam" id="PF00135">
    <property type="entry name" value="COesterase"/>
    <property type="match status" value="1"/>
</dbReference>
<dbReference type="Proteomes" id="UP001160390">
    <property type="component" value="Unassembled WGS sequence"/>
</dbReference>
<evidence type="ECO:0000256" key="1">
    <source>
        <dbReference type="SAM" id="MobiDB-lite"/>
    </source>
</evidence>
<dbReference type="AlphaFoldDB" id="A0AA35LQX7"/>
<evidence type="ECO:0000313" key="4">
    <source>
        <dbReference type="Proteomes" id="UP001160390"/>
    </source>
</evidence>
<evidence type="ECO:0000259" key="2">
    <source>
        <dbReference type="Pfam" id="PF00135"/>
    </source>
</evidence>
<evidence type="ECO:0000313" key="3">
    <source>
        <dbReference type="EMBL" id="CAI6030914.1"/>
    </source>
</evidence>
<organism evidence="3 4">
    <name type="scientific">Clonostachys chloroleuca</name>
    <dbReference type="NCBI Taxonomy" id="1926264"/>
    <lineage>
        <taxon>Eukaryota</taxon>
        <taxon>Fungi</taxon>
        <taxon>Dikarya</taxon>
        <taxon>Ascomycota</taxon>
        <taxon>Pezizomycotina</taxon>
        <taxon>Sordariomycetes</taxon>
        <taxon>Hypocreomycetidae</taxon>
        <taxon>Hypocreales</taxon>
        <taxon>Bionectriaceae</taxon>
        <taxon>Clonostachys</taxon>
    </lineage>
</organism>
<dbReference type="PANTHER" id="PTHR11559">
    <property type="entry name" value="CARBOXYLESTERASE"/>
    <property type="match status" value="1"/>
</dbReference>
<dbReference type="InterPro" id="IPR002018">
    <property type="entry name" value="CarbesteraseB"/>
</dbReference>
<accession>A0AA35LQX7</accession>
<dbReference type="Gene3D" id="3.40.50.1820">
    <property type="entry name" value="alpha/beta hydrolase"/>
    <property type="match status" value="1"/>
</dbReference>
<dbReference type="SUPFAM" id="SSF53474">
    <property type="entry name" value="alpha/beta-Hydrolases"/>
    <property type="match status" value="1"/>
</dbReference>
<keyword evidence="4" id="KW-1185">Reference proteome</keyword>
<feature type="region of interest" description="Disordered" evidence="1">
    <location>
        <begin position="1"/>
        <end position="23"/>
    </location>
</feature>
<dbReference type="InterPro" id="IPR050309">
    <property type="entry name" value="Type-B_Carboxylest/Lipase"/>
</dbReference>
<name>A0AA35LQX7_9HYPO</name>
<reference evidence="3" key="1">
    <citation type="submission" date="2023-01" db="EMBL/GenBank/DDBJ databases">
        <authorList>
            <person name="Piombo E."/>
        </authorList>
    </citation>
    <scope>NUCLEOTIDE SEQUENCE</scope>
</reference>
<gene>
    <name evidence="3" type="ORF">CCHLO57077_00010909</name>
</gene>
<protein>
    <recommendedName>
        <fullName evidence="2">Carboxylesterase type B domain-containing protein</fullName>
    </recommendedName>
</protein>
<dbReference type="EMBL" id="CABFNP030000511">
    <property type="protein sequence ID" value="CAI6030914.1"/>
    <property type="molecule type" value="Genomic_DNA"/>
</dbReference>
<sequence length="138" mass="14946">MSFKQSKIAEGVPPPLQHTPVGSVQGKFGKGSIEYLGIRYASLEHRLVKPKVIEYARPETLDATKHGPPVVTPAGAIELEQSFIQQPFQNFGLPPMSDTEGLNLNITVPLNGGKDLPVLVYIHGGGFQFGSGTYSHYD</sequence>
<comment type="caution">
    <text evidence="3">The sequence shown here is derived from an EMBL/GenBank/DDBJ whole genome shotgun (WGS) entry which is preliminary data.</text>
</comment>
<feature type="domain" description="Carboxylesterase type B" evidence="2">
    <location>
        <begin position="17"/>
        <end position="134"/>
    </location>
</feature>